<keyword evidence="2" id="KW-0812">Transmembrane</keyword>
<dbReference type="EMBL" id="PVFR01000016">
    <property type="protein sequence ID" value="PRE53794.1"/>
    <property type="molecule type" value="Genomic_DNA"/>
</dbReference>
<feature type="transmembrane region" description="Helical" evidence="2">
    <location>
        <begin position="12"/>
        <end position="30"/>
    </location>
</feature>
<proteinExistence type="predicted"/>
<dbReference type="RefSeq" id="WP_105776230.1">
    <property type="nucleotide sequence ID" value="NZ_PVFQ01000016.1"/>
</dbReference>
<evidence type="ECO:0000256" key="1">
    <source>
        <dbReference type="SAM" id="Coils"/>
    </source>
</evidence>
<keyword evidence="2" id="KW-1133">Transmembrane helix</keyword>
<dbReference type="GO" id="GO:0005886">
    <property type="term" value="C:plasma membrane"/>
    <property type="evidence" value="ECO:0007669"/>
    <property type="project" value="TreeGrafter"/>
</dbReference>
<name>A0AB37AZN4_9BURK</name>
<dbReference type="InterPro" id="IPR050445">
    <property type="entry name" value="Bact_polysacc_biosynth/exp"/>
</dbReference>
<dbReference type="Proteomes" id="UP000237811">
    <property type="component" value="Unassembled WGS sequence"/>
</dbReference>
<dbReference type="PANTHER" id="PTHR32309">
    <property type="entry name" value="TYROSINE-PROTEIN KINASE"/>
    <property type="match status" value="1"/>
</dbReference>
<evidence type="ECO:0000313" key="3">
    <source>
        <dbReference type="EMBL" id="PRE53794.1"/>
    </source>
</evidence>
<evidence type="ECO:0000313" key="4">
    <source>
        <dbReference type="Proteomes" id="UP000237811"/>
    </source>
</evidence>
<protein>
    <submittedName>
        <fullName evidence="3">ABC transporter permease</fullName>
    </submittedName>
</protein>
<keyword evidence="1" id="KW-0175">Coiled coil</keyword>
<feature type="coiled-coil region" evidence="1">
    <location>
        <begin position="253"/>
        <end position="280"/>
    </location>
</feature>
<feature type="transmembrane region" description="Helical" evidence="2">
    <location>
        <begin position="343"/>
        <end position="364"/>
    </location>
</feature>
<dbReference type="GO" id="GO:0004713">
    <property type="term" value="F:protein tyrosine kinase activity"/>
    <property type="evidence" value="ECO:0007669"/>
    <property type="project" value="TreeGrafter"/>
</dbReference>
<feature type="coiled-coil region" evidence="1">
    <location>
        <begin position="174"/>
        <end position="201"/>
    </location>
</feature>
<accession>A0AB37AZN4</accession>
<evidence type="ECO:0000256" key="2">
    <source>
        <dbReference type="SAM" id="Phobius"/>
    </source>
</evidence>
<keyword evidence="2" id="KW-0472">Membrane</keyword>
<comment type="caution">
    <text evidence="3">The sequence shown here is derived from an EMBL/GenBank/DDBJ whole genome shotgun (WGS) entry which is preliminary data.</text>
</comment>
<dbReference type="AlphaFoldDB" id="A0AB37AZN4"/>
<organism evidence="3 4">
    <name type="scientific">Burkholderia multivorans</name>
    <dbReference type="NCBI Taxonomy" id="87883"/>
    <lineage>
        <taxon>Bacteria</taxon>
        <taxon>Pseudomonadati</taxon>
        <taxon>Pseudomonadota</taxon>
        <taxon>Betaproteobacteria</taxon>
        <taxon>Burkholderiales</taxon>
        <taxon>Burkholderiaceae</taxon>
        <taxon>Burkholderia</taxon>
        <taxon>Burkholderia cepacia complex</taxon>
    </lineage>
</organism>
<sequence length="372" mass="41808">MKISNLKKDKIFWGIVILPMIVAITYYGILARDRFTSTSEVVVKKVGSNEDAGGSSSQAAGLSMLISGGASSSVEETLYVREFILSQDMLNVLQKKLHWSQHYSGNFRDIGYYLSPAASQEKLLKYYQKMVTASFDEPTGLLTIRVQAFDREFARQTLAAIIEESDKFVNHVSNKLALEQVQFAKDEVDRARKNYASKRDALLAFQGSNNVLDAQRSALARNDVISELQAEEIKADAALRAMQASLSGDSPQVRQQQIRLKALRQQIEVEQNKLTAKNSSNQMNVRAAEFRNLELDARIAEDSYKASTISLNEAYNQAAKKLRSLVVIVKPNLPDESLLPRRLYSLFTIFVILLLIYGVTRFVIATVRDHRD</sequence>
<dbReference type="PANTHER" id="PTHR32309:SF13">
    <property type="entry name" value="FERRIC ENTEROBACTIN TRANSPORT PROTEIN FEPE"/>
    <property type="match status" value="1"/>
</dbReference>
<gene>
    <name evidence="3" type="ORF">C6P99_05865</name>
</gene>
<reference evidence="3 4" key="1">
    <citation type="submission" date="2018-03" db="EMBL/GenBank/DDBJ databases">
        <authorList>
            <person name="Nguyen K."/>
            <person name="Fouts D."/>
            <person name="Sutton G."/>
        </authorList>
    </citation>
    <scope>NUCLEOTIDE SEQUENCE [LARGE SCALE GENOMIC DNA]</scope>
    <source>
        <strain evidence="3 4">AU14328</strain>
    </source>
</reference>